<organism evidence="6 7">
    <name type="scientific">Microbacterium album</name>
    <dbReference type="NCBI Taxonomy" id="2053191"/>
    <lineage>
        <taxon>Bacteria</taxon>
        <taxon>Bacillati</taxon>
        <taxon>Actinomycetota</taxon>
        <taxon>Actinomycetes</taxon>
        <taxon>Micrococcales</taxon>
        <taxon>Microbacteriaceae</taxon>
        <taxon>Microbacterium</taxon>
    </lineage>
</organism>
<feature type="binding site" evidence="3">
    <location>
        <begin position="111"/>
        <end position="113"/>
    </location>
    <ligand>
        <name>acetyl-CoA</name>
        <dbReference type="ChEBI" id="CHEBI:57288"/>
    </ligand>
</feature>
<feature type="binding site" evidence="3">
    <location>
        <begin position="147"/>
        <end position="148"/>
    </location>
    <ligand>
        <name>acetyl-CoA</name>
        <dbReference type="ChEBI" id="CHEBI:57288"/>
    </ligand>
</feature>
<comment type="caution">
    <text evidence="6">The sequence shown here is derived from an EMBL/GenBank/DDBJ whole genome shotgun (WGS) entry which is preliminary data.</text>
</comment>
<accession>A0A917IGI7</accession>
<sequence length="431" mass="46615">MADLPDARTLPLDEASRAALAERGLEYRLLRSHDGDAIDAHSSAWMRGFAAPEAEEEHLRDVRETMAGRRLIGVYDARGAQAHWPVATVSSWITPVTIPGGELPMWAISTVTVAATHRRRGIARALLEAELRDAHAAGVPIAGLTASEATIYGRYGFAPATQAATWKVDTRRVRWAGPEAPGRIEYIDREAAAALMGELHERTRLQRLGEVPGWPRRWLGHLGLVEKKDRAVRAVRYLDAAGEPRGVLAYKIDEDHEEADADLTIRFLVADGDEAVAALWRFAIEHDLVGTVTAPDRPVDEPLPWLVSDPRVPTSSLTDHGWLRIVDVPAVLEARAYAGPVDLVLRVADPLGYADGAWRVEIADGRATVTEAAGAGADVELTVQELSAAYLGGVSLAVLRAAGRVRGSDAAIAALDLALRVPRAPFLSIVY</sequence>
<dbReference type="Gene3D" id="3.40.630.30">
    <property type="match status" value="2"/>
</dbReference>
<keyword evidence="7" id="KW-1185">Reference proteome</keyword>
<dbReference type="HAMAP" id="MF_01812">
    <property type="entry name" value="Eis"/>
    <property type="match status" value="1"/>
</dbReference>
<dbReference type="Pfam" id="PF17668">
    <property type="entry name" value="Acetyltransf_17"/>
    <property type="match status" value="1"/>
</dbReference>
<feature type="binding site" evidence="3">
    <location>
        <begin position="119"/>
        <end position="124"/>
    </location>
    <ligand>
        <name>acetyl-CoA</name>
        <dbReference type="ChEBI" id="CHEBI:57288"/>
    </ligand>
</feature>
<protein>
    <submittedName>
        <fullName evidence="6">UPF0256 protein</fullName>
    </submittedName>
</protein>
<evidence type="ECO:0000259" key="4">
    <source>
        <dbReference type="Pfam" id="PF13530"/>
    </source>
</evidence>
<dbReference type="EMBL" id="BMJY01000012">
    <property type="protein sequence ID" value="GGH47595.1"/>
    <property type="molecule type" value="Genomic_DNA"/>
</dbReference>
<feature type="domain" description="Eis-like acetyltransferase" evidence="5">
    <location>
        <begin position="217"/>
        <end position="325"/>
    </location>
</feature>
<dbReference type="SUPFAM" id="SSF55718">
    <property type="entry name" value="SCP-like"/>
    <property type="match status" value="1"/>
</dbReference>
<dbReference type="InterPro" id="IPR025559">
    <property type="entry name" value="Eis_dom"/>
</dbReference>
<evidence type="ECO:0000313" key="7">
    <source>
        <dbReference type="Proteomes" id="UP000657592"/>
    </source>
</evidence>
<dbReference type="CDD" id="cd04301">
    <property type="entry name" value="NAT_SF"/>
    <property type="match status" value="1"/>
</dbReference>
<dbReference type="SUPFAM" id="SSF55729">
    <property type="entry name" value="Acyl-CoA N-acyltransferases (Nat)"/>
    <property type="match status" value="1"/>
</dbReference>
<keyword evidence="1 3" id="KW-0808">Transferase</keyword>
<feature type="domain" description="Enhanced intracellular survival protein" evidence="4">
    <location>
        <begin position="328"/>
        <end position="427"/>
    </location>
</feature>
<dbReference type="Proteomes" id="UP000657592">
    <property type="component" value="Unassembled WGS sequence"/>
</dbReference>
<dbReference type="Gene3D" id="3.30.1050.10">
    <property type="entry name" value="SCP2 sterol-binding domain"/>
    <property type="match status" value="1"/>
</dbReference>
<dbReference type="InterPro" id="IPR022902">
    <property type="entry name" value="NAcTrfase_Eis"/>
</dbReference>
<gene>
    <name evidence="6" type="ORF">GCM10010921_24450</name>
</gene>
<dbReference type="AlphaFoldDB" id="A0A917IGI7"/>
<dbReference type="GO" id="GO:0034069">
    <property type="term" value="F:aminoglycoside N-acetyltransferase activity"/>
    <property type="evidence" value="ECO:0007669"/>
    <property type="project" value="TreeGrafter"/>
</dbReference>
<dbReference type="InterPro" id="IPR051554">
    <property type="entry name" value="Acetyltransferase_Eis"/>
</dbReference>
<evidence type="ECO:0000259" key="5">
    <source>
        <dbReference type="Pfam" id="PF17668"/>
    </source>
</evidence>
<dbReference type="Pfam" id="PF13530">
    <property type="entry name" value="SCP2_2"/>
    <property type="match status" value="1"/>
</dbReference>
<dbReference type="InterPro" id="IPR036527">
    <property type="entry name" value="SCP2_sterol-bd_dom_sf"/>
</dbReference>
<dbReference type="RefSeq" id="WP_188756580.1">
    <property type="nucleotide sequence ID" value="NZ_BMJY01000012.1"/>
</dbReference>
<feature type="active site" description="Proton acceptor; via carboxylate" evidence="3">
    <location>
        <position position="431"/>
    </location>
</feature>
<comment type="similarity">
    <text evidence="3">Belongs to the acetyltransferase Eis family.</text>
</comment>
<dbReference type="PANTHER" id="PTHR37817">
    <property type="entry name" value="N-ACETYLTRANSFERASE EIS"/>
    <property type="match status" value="1"/>
</dbReference>
<reference evidence="6" key="2">
    <citation type="submission" date="2020-09" db="EMBL/GenBank/DDBJ databases">
        <authorList>
            <person name="Sun Q."/>
            <person name="Zhou Y."/>
        </authorList>
    </citation>
    <scope>NUCLEOTIDE SEQUENCE</scope>
    <source>
        <strain evidence="6">CGMCC 1.15794</strain>
    </source>
</reference>
<feature type="active site" description="Proton donor" evidence="3">
    <location>
        <position position="152"/>
    </location>
</feature>
<reference evidence="6" key="1">
    <citation type="journal article" date="2014" name="Int. J. Syst. Evol. Microbiol.">
        <title>Complete genome sequence of Corynebacterium casei LMG S-19264T (=DSM 44701T), isolated from a smear-ripened cheese.</title>
        <authorList>
            <consortium name="US DOE Joint Genome Institute (JGI-PGF)"/>
            <person name="Walter F."/>
            <person name="Albersmeier A."/>
            <person name="Kalinowski J."/>
            <person name="Ruckert C."/>
        </authorList>
    </citation>
    <scope>NUCLEOTIDE SEQUENCE</scope>
    <source>
        <strain evidence="6">CGMCC 1.15794</strain>
    </source>
</reference>
<proteinExistence type="inferred from homology"/>
<evidence type="ECO:0000256" key="2">
    <source>
        <dbReference type="ARBA" id="ARBA00023315"/>
    </source>
</evidence>
<name>A0A917IGI7_9MICO</name>
<dbReference type="GO" id="GO:0030649">
    <property type="term" value="P:aminoglycoside antibiotic catabolic process"/>
    <property type="evidence" value="ECO:0007669"/>
    <property type="project" value="TreeGrafter"/>
</dbReference>
<evidence type="ECO:0000256" key="1">
    <source>
        <dbReference type="ARBA" id="ARBA00022679"/>
    </source>
</evidence>
<dbReference type="Pfam" id="PF13527">
    <property type="entry name" value="Acetyltransf_9"/>
    <property type="match status" value="1"/>
</dbReference>
<dbReference type="InterPro" id="IPR016181">
    <property type="entry name" value="Acyl_CoA_acyltransferase"/>
</dbReference>
<dbReference type="PANTHER" id="PTHR37817:SF1">
    <property type="entry name" value="N-ACETYLTRANSFERASE EIS"/>
    <property type="match status" value="1"/>
</dbReference>
<dbReference type="InterPro" id="IPR041380">
    <property type="entry name" value="Acetyltransf_17"/>
</dbReference>
<evidence type="ECO:0000313" key="6">
    <source>
        <dbReference type="EMBL" id="GGH47595.1"/>
    </source>
</evidence>
<evidence type="ECO:0000256" key="3">
    <source>
        <dbReference type="HAMAP-Rule" id="MF_01812"/>
    </source>
</evidence>
<keyword evidence="2 3" id="KW-0012">Acyltransferase</keyword>
<comment type="subunit">
    <text evidence="3">Homohexamer; trimer of dimers.</text>
</comment>